<evidence type="ECO:0000313" key="6">
    <source>
        <dbReference type="EMBL" id="SSW98872.1"/>
    </source>
</evidence>
<dbReference type="PRINTS" id="PR02064">
    <property type="entry name" value="DONSON"/>
</dbReference>
<protein>
    <submittedName>
        <fullName evidence="7">CSON012986 protein</fullName>
    </submittedName>
</protein>
<dbReference type="GO" id="GO:0033260">
    <property type="term" value="P:nuclear DNA replication"/>
    <property type="evidence" value="ECO:0007669"/>
    <property type="project" value="TreeGrafter"/>
</dbReference>
<gene>
    <name evidence="7" type="primary">CSON012986</name>
</gene>
<evidence type="ECO:0000256" key="1">
    <source>
        <dbReference type="ARBA" id="ARBA00004123"/>
    </source>
</evidence>
<comment type="subcellular location">
    <subcellularLocation>
        <location evidence="1">Nucleus</location>
    </subcellularLocation>
</comment>
<dbReference type="VEuPathDB" id="VectorBase:CSON012986"/>
<dbReference type="EMBL" id="UFQS01000063">
    <property type="protein sequence ID" value="SSW98872.1"/>
    <property type="molecule type" value="Genomic_DNA"/>
</dbReference>
<evidence type="ECO:0000256" key="2">
    <source>
        <dbReference type="ARBA" id="ARBA00022473"/>
    </source>
</evidence>
<accession>A0A336LZX7</accession>
<dbReference type="GO" id="GO:0005634">
    <property type="term" value="C:nucleus"/>
    <property type="evidence" value="ECO:0007669"/>
    <property type="project" value="UniProtKB-SubCell"/>
</dbReference>
<organism evidence="7">
    <name type="scientific">Culicoides sonorensis</name>
    <name type="common">Biting midge</name>
    <dbReference type="NCBI Taxonomy" id="179676"/>
    <lineage>
        <taxon>Eukaryota</taxon>
        <taxon>Metazoa</taxon>
        <taxon>Ecdysozoa</taxon>
        <taxon>Arthropoda</taxon>
        <taxon>Hexapoda</taxon>
        <taxon>Insecta</taxon>
        <taxon>Pterygota</taxon>
        <taxon>Neoptera</taxon>
        <taxon>Endopterygota</taxon>
        <taxon>Diptera</taxon>
        <taxon>Nematocera</taxon>
        <taxon>Chironomoidea</taxon>
        <taxon>Ceratopogonidae</taxon>
        <taxon>Ceratopogoninae</taxon>
        <taxon>Culicoides</taxon>
        <taxon>Monoculicoides</taxon>
    </lineage>
</organism>
<reference evidence="7" key="2">
    <citation type="submission" date="2018-07" db="EMBL/GenBank/DDBJ databases">
        <authorList>
            <person name="Quirk P.G."/>
            <person name="Krulwich T.A."/>
        </authorList>
    </citation>
    <scope>NUCLEOTIDE SEQUENCE</scope>
</reference>
<dbReference type="AlphaFoldDB" id="A0A336LZX7"/>
<dbReference type="EMBL" id="UFQT01000063">
    <property type="protein sequence ID" value="SSX19258.1"/>
    <property type="molecule type" value="Genomic_DNA"/>
</dbReference>
<comment type="similarity">
    <text evidence="4">Belongs to the DONSON family.</text>
</comment>
<feature type="region of interest" description="Disordered" evidence="5">
    <location>
        <begin position="1"/>
        <end position="27"/>
    </location>
</feature>
<evidence type="ECO:0000313" key="7">
    <source>
        <dbReference type="EMBL" id="SSX19258.1"/>
    </source>
</evidence>
<keyword evidence="3" id="KW-0539">Nucleus</keyword>
<feature type="compositionally biased region" description="Low complexity" evidence="5">
    <location>
        <begin position="11"/>
        <end position="21"/>
    </location>
</feature>
<dbReference type="PANTHER" id="PTHR12972:SF0">
    <property type="entry name" value="PROTEIN DOWNSTREAM NEIGHBOR OF SON"/>
    <property type="match status" value="1"/>
</dbReference>
<keyword evidence="2" id="KW-0217">Developmental protein</keyword>
<proteinExistence type="inferred from homology"/>
<evidence type="ECO:0000256" key="3">
    <source>
        <dbReference type="ARBA" id="ARBA00023242"/>
    </source>
</evidence>
<evidence type="ECO:0000256" key="5">
    <source>
        <dbReference type="SAM" id="MobiDB-lite"/>
    </source>
</evidence>
<dbReference type="PANTHER" id="PTHR12972">
    <property type="entry name" value="DOWNSTREAM NEIGHBOR OF SON"/>
    <property type="match status" value="1"/>
</dbReference>
<feature type="compositionally biased region" description="Low complexity" evidence="5">
    <location>
        <begin position="323"/>
        <end position="339"/>
    </location>
</feature>
<dbReference type="InterPro" id="IPR024861">
    <property type="entry name" value="Donson"/>
</dbReference>
<sequence>MLKDVEMQRASNKSKSGSSSESWKRPDEVLKLQRIKQKKRALQQRFNGQQISTVAKSEEIGVSKKRKNPFSTRIDQSKRHKSLELDEVIHPDDTIFELLANSKIEEAKNIEVTSDDQNVFDMQHGVEDANDVDLQENKQIPTPYLPIDWTIKSRLRLLCRTQIPGNNLKTNQEASGTTSFVRCIDPNQTNAGLDISPGARFHQSTLYWQYPHLPWLTMYPRNSKTNHGFNIGELEAKALHRDWTDAFRSLFQLIRSRQCPYFYVCANSFTVLFRAAGIGGRVETHAFLTPTSRGMRSALRNEDIEFTMPLKKTANDVNRSTDSVKSPNTSTSNSSEDTTLQPEISSDEDEEKWLASLGVEADQIKKINEKHYRKIQNKECEDDFSEQSICLIEGVDCQAFFNFLLNSKSSIAKVGRLANVPPTLLAPVAFQGASLRQLSVRSSKVRLDDEDYSSMEIKGVILPHCLPYLANLLSEIKDCFSATLMSHPSTIGFNSASIQLLENLNKENAQGSGSDLVFGRENLSDCGMPSYILESMCRTSSDSIKTLDKMWYVKELGGFLHQSY</sequence>
<feature type="region of interest" description="Disordered" evidence="5">
    <location>
        <begin position="310"/>
        <end position="347"/>
    </location>
</feature>
<reference evidence="6" key="1">
    <citation type="submission" date="2018-04" db="EMBL/GenBank/DDBJ databases">
        <authorList>
            <person name="Go L.Y."/>
            <person name="Mitchell J.A."/>
        </authorList>
    </citation>
    <scope>NUCLEOTIDE SEQUENCE</scope>
    <source>
        <tissue evidence="6">Whole organism</tissue>
    </source>
</reference>
<name>A0A336LZX7_CULSO</name>
<evidence type="ECO:0000256" key="4">
    <source>
        <dbReference type="ARBA" id="ARBA00025806"/>
    </source>
</evidence>